<comment type="caution">
    <text evidence="4">The sequence shown here is derived from an EMBL/GenBank/DDBJ whole genome shotgun (WGS) entry which is preliminary data.</text>
</comment>
<evidence type="ECO:0000313" key="4">
    <source>
        <dbReference type="EMBL" id="TKS55868.1"/>
    </source>
</evidence>
<dbReference type="PANTHER" id="PTHR38764">
    <property type="entry name" value="ACYL CARRIER PROTEIN PHOSPHODIESTERASE"/>
    <property type="match status" value="1"/>
</dbReference>
<dbReference type="AlphaFoldDB" id="A0A4U5TR53"/>
<dbReference type="OrthoDB" id="8442777at2"/>
<dbReference type="InterPro" id="IPR007431">
    <property type="entry name" value="ACP_PD"/>
</dbReference>
<dbReference type="EMBL" id="SWMU01000003">
    <property type="protein sequence ID" value="TKS55868.1"/>
    <property type="molecule type" value="Genomic_DNA"/>
</dbReference>
<sequence>MNYLAHIYLSGFNDDIKIGNFIADFIYGNQYQKFPTDIKKGIILHRAIDTYTDSHYIFRLSKKRLFPSFRHYSSVIVDMFYDHFLAKNFNTYSDQDLNQFAESFYEILYQKMDDLPEKVHQIYPVMVKYNWLVRYQYINDLKHILRQMNKKTKFPTRLDDSVVLLIEHYDSFETEFFDFFDDIIKEQSKMLKALDIN</sequence>
<gene>
    <name evidence="4" type="ORF">FCN74_07495</name>
</gene>
<dbReference type="GO" id="GO:0008770">
    <property type="term" value="F:[acyl-carrier-protein] phosphodiesterase activity"/>
    <property type="evidence" value="ECO:0007669"/>
    <property type="project" value="InterPro"/>
</dbReference>
<accession>A0A4U5TR53</accession>
<evidence type="ECO:0000256" key="2">
    <source>
        <dbReference type="ARBA" id="ARBA00022801"/>
    </source>
</evidence>
<keyword evidence="1" id="KW-0444">Lipid biosynthesis</keyword>
<proteinExistence type="predicted"/>
<evidence type="ECO:0000256" key="3">
    <source>
        <dbReference type="ARBA" id="ARBA00023098"/>
    </source>
</evidence>
<keyword evidence="5" id="KW-1185">Reference proteome</keyword>
<evidence type="ECO:0000313" key="5">
    <source>
        <dbReference type="Proteomes" id="UP000306552"/>
    </source>
</evidence>
<keyword evidence="2" id="KW-0378">Hydrolase</keyword>
<name>A0A4U5TR53_9FLAO</name>
<evidence type="ECO:0000256" key="1">
    <source>
        <dbReference type="ARBA" id="ARBA00022516"/>
    </source>
</evidence>
<dbReference type="PIRSF" id="PIRSF011489">
    <property type="entry name" value="DUF479"/>
    <property type="match status" value="1"/>
</dbReference>
<reference evidence="4 5" key="1">
    <citation type="submission" date="2019-04" db="EMBL/GenBank/DDBJ databases">
        <title>Psychroflexus halotolerans sp. nov., isolated from a marine solar saltern.</title>
        <authorList>
            <person name="Feng X."/>
        </authorList>
    </citation>
    <scope>NUCLEOTIDE SEQUENCE [LARGE SCALE GENOMIC DNA]</scope>
    <source>
        <strain evidence="4 5">WDS2C27</strain>
    </source>
</reference>
<keyword evidence="3" id="KW-0443">Lipid metabolism</keyword>
<protein>
    <submittedName>
        <fullName evidence="4">DUF479 domain-containing protein</fullName>
    </submittedName>
</protein>
<organism evidence="4 5">
    <name type="scientific">Mesohalobacter halotolerans</name>
    <dbReference type="NCBI Taxonomy" id="1883405"/>
    <lineage>
        <taxon>Bacteria</taxon>
        <taxon>Pseudomonadati</taxon>
        <taxon>Bacteroidota</taxon>
        <taxon>Flavobacteriia</taxon>
        <taxon>Flavobacteriales</taxon>
        <taxon>Flavobacteriaceae</taxon>
        <taxon>Mesohalobacter</taxon>
    </lineage>
</organism>
<dbReference type="Pfam" id="PF04336">
    <property type="entry name" value="ACP_PD"/>
    <property type="match status" value="1"/>
</dbReference>
<dbReference type="RefSeq" id="WP_138931983.1">
    <property type="nucleotide sequence ID" value="NZ_SWMU01000003.1"/>
</dbReference>
<dbReference type="PANTHER" id="PTHR38764:SF1">
    <property type="entry name" value="ACYL CARRIER PROTEIN PHOSPHODIESTERASE"/>
    <property type="match status" value="1"/>
</dbReference>
<dbReference type="Proteomes" id="UP000306552">
    <property type="component" value="Unassembled WGS sequence"/>
</dbReference>
<dbReference type="GO" id="GO:0006633">
    <property type="term" value="P:fatty acid biosynthetic process"/>
    <property type="evidence" value="ECO:0007669"/>
    <property type="project" value="InterPro"/>
</dbReference>